<evidence type="ECO:0000256" key="9">
    <source>
        <dbReference type="SAM" id="MobiDB-lite"/>
    </source>
</evidence>
<dbReference type="PROSITE" id="PS51152">
    <property type="entry name" value="NFYA_HAP2_2"/>
    <property type="match status" value="1"/>
</dbReference>
<comment type="subcellular location">
    <subcellularLocation>
        <location evidence="1 8">Nucleus</location>
    </subcellularLocation>
</comment>
<keyword evidence="5 8" id="KW-0804">Transcription</keyword>
<dbReference type="InterPro" id="IPR018362">
    <property type="entry name" value="CCAAT-binding_factor_CS"/>
</dbReference>
<dbReference type="SMART" id="SM00521">
    <property type="entry name" value="CBF"/>
    <property type="match status" value="1"/>
</dbReference>
<comment type="subunit">
    <text evidence="7">Heterotrimeric transcription factor composed of three components, NF-YA, NF-YB and NF-YC. NF-YB and NF-YC must interact and dimerize for NF-YA association and DNA binding.</text>
</comment>
<name>A0AAQ3KN42_9LILI</name>
<evidence type="ECO:0000313" key="11">
    <source>
        <dbReference type="Proteomes" id="UP001327560"/>
    </source>
</evidence>
<gene>
    <name evidence="10" type="ORF">Cni_G17689</name>
</gene>
<protein>
    <recommendedName>
        <fullName evidence="8">Nuclear transcription factor Y subunit</fullName>
    </recommendedName>
</protein>
<dbReference type="GO" id="GO:0003700">
    <property type="term" value="F:DNA-binding transcription factor activity"/>
    <property type="evidence" value="ECO:0007669"/>
    <property type="project" value="UniProtKB-UniRule"/>
</dbReference>
<dbReference type="InterPro" id="IPR001289">
    <property type="entry name" value="NFYA"/>
</dbReference>
<keyword evidence="2 8" id="KW-0805">Transcription regulation</keyword>
<evidence type="ECO:0000256" key="1">
    <source>
        <dbReference type="ARBA" id="ARBA00004123"/>
    </source>
</evidence>
<dbReference type="PROSITE" id="PS00686">
    <property type="entry name" value="NFYA_HAP2_1"/>
    <property type="match status" value="1"/>
</dbReference>
<dbReference type="PRINTS" id="PR00616">
    <property type="entry name" value="CCAATSUBUNTB"/>
</dbReference>
<dbReference type="EMBL" id="CP136894">
    <property type="protein sequence ID" value="WOL08936.1"/>
    <property type="molecule type" value="Genomic_DNA"/>
</dbReference>
<dbReference type="Pfam" id="PF02045">
    <property type="entry name" value="CBFB_NFYA"/>
    <property type="match status" value="1"/>
</dbReference>
<evidence type="ECO:0000256" key="4">
    <source>
        <dbReference type="ARBA" id="ARBA00023159"/>
    </source>
</evidence>
<dbReference type="AlphaFoldDB" id="A0AAQ3KN42"/>
<feature type="region of interest" description="Disordered" evidence="9">
    <location>
        <begin position="206"/>
        <end position="269"/>
    </location>
</feature>
<evidence type="ECO:0000256" key="5">
    <source>
        <dbReference type="ARBA" id="ARBA00023163"/>
    </source>
</evidence>
<sequence length="325" mass="35164">MQTTVCFSNHGGVAQFSDSQPPQAAPVPWWVGSQPLLGEHFGQLKSLTEGHCSGEDQLPAASRQLGHGVAPKAGLGSAATELRDPNISGKAQKTQQHPAAISLLSPFPEYSSHVELGLGQSMACPNYSYGEQCYGLYASYGAQSVHGRMLLPMNMADDGPVFVNAKQFQGILRRRQARAKAERESKSIKVRKPYLHESRHLHAMRRARGSGGRFLNTKKEDNGQGMNSSNKLKDAAPRHPTTSPSSEIMKTDSGNLNSASGGSSMSGSEVTSIYDRNETNYFRMSEHFHSSLFRPLSSIMDGEHGIGIASKWVTSADGCCDLLKV</sequence>
<evidence type="ECO:0000256" key="3">
    <source>
        <dbReference type="ARBA" id="ARBA00023125"/>
    </source>
</evidence>
<dbReference type="GO" id="GO:0003677">
    <property type="term" value="F:DNA binding"/>
    <property type="evidence" value="ECO:0007669"/>
    <property type="project" value="UniProtKB-KW"/>
</dbReference>
<keyword evidence="6 8" id="KW-0539">Nucleus</keyword>
<evidence type="ECO:0000256" key="6">
    <source>
        <dbReference type="ARBA" id="ARBA00023242"/>
    </source>
</evidence>
<keyword evidence="3 8" id="KW-0238">DNA-binding</keyword>
<organism evidence="10 11">
    <name type="scientific">Canna indica</name>
    <name type="common">Indian-shot</name>
    <dbReference type="NCBI Taxonomy" id="4628"/>
    <lineage>
        <taxon>Eukaryota</taxon>
        <taxon>Viridiplantae</taxon>
        <taxon>Streptophyta</taxon>
        <taxon>Embryophyta</taxon>
        <taxon>Tracheophyta</taxon>
        <taxon>Spermatophyta</taxon>
        <taxon>Magnoliopsida</taxon>
        <taxon>Liliopsida</taxon>
        <taxon>Zingiberales</taxon>
        <taxon>Cannaceae</taxon>
        <taxon>Canna</taxon>
    </lineage>
</organism>
<dbReference type="Gene3D" id="6.10.250.2430">
    <property type="match status" value="1"/>
</dbReference>
<keyword evidence="4" id="KW-0010">Activator</keyword>
<feature type="compositionally biased region" description="Low complexity" evidence="9">
    <location>
        <begin position="253"/>
        <end position="268"/>
    </location>
</feature>
<evidence type="ECO:0000256" key="7">
    <source>
        <dbReference type="ARBA" id="ARBA00025911"/>
    </source>
</evidence>
<dbReference type="PANTHER" id="PTHR12632">
    <property type="entry name" value="TRANSCRIPTION FACTOR NF-Y ALPHA-RELATED"/>
    <property type="match status" value="1"/>
</dbReference>
<comment type="similarity">
    <text evidence="8">Belongs to the NFYA/HAP2 subunit family.</text>
</comment>
<evidence type="ECO:0000313" key="10">
    <source>
        <dbReference type="EMBL" id="WOL08936.1"/>
    </source>
</evidence>
<evidence type="ECO:0000256" key="2">
    <source>
        <dbReference type="ARBA" id="ARBA00023015"/>
    </source>
</evidence>
<evidence type="ECO:0000256" key="8">
    <source>
        <dbReference type="RuleBase" id="RU367155"/>
    </source>
</evidence>
<keyword evidence="11" id="KW-1185">Reference proteome</keyword>
<proteinExistence type="inferred from homology"/>
<reference evidence="10 11" key="1">
    <citation type="submission" date="2023-10" db="EMBL/GenBank/DDBJ databases">
        <title>Chromosome-scale genome assembly provides insights into flower coloration mechanisms of Canna indica.</title>
        <authorList>
            <person name="Li C."/>
        </authorList>
    </citation>
    <scope>NUCLEOTIDE SEQUENCE [LARGE SCALE GENOMIC DNA]</scope>
    <source>
        <tissue evidence="10">Flower</tissue>
    </source>
</reference>
<dbReference type="GO" id="GO:0016602">
    <property type="term" value="C:CCAAT-binding factor complex"/>
    <property type="evidence" value="ECO:0007669"/>
    <property type="project" value="InterPro"/>
</dbReference>
<dbReference type="Proteomes" id="UP001327560">
    <property type="component" value="Chromosome 5"/>
</dbReference>
<comment type="function">
    <text evidence="8">Component of the sequence-specific heterotrimeric transcription factor (NF-Y) which specifically recognizes a 5'-CCAAT-3' box motif found in the promoters of its target genes.</text>
</comment>
<accession>A0AAQ3KN42</accession>